<evidence type="ECO:0000313" key="2">
    <source>
        <dbReference type="Proteomes" id="UP000278775"/>
    </source>
</evidence>
<dbReference type="AlphaFoldDB" id="A0A3M7TFN6"/>
<dbReference type="RefSeq" id="WP_122636191.1">
    <property type="nucleotide sequence ID" value="NZ_QWIU01000002.1"/>
</dbReference>
<dbReference type="InterPro" id="IPR016123">
    <property type="entry name" value="Mog1/PsbP_a/b/a-sand"/>
</dbReference>
<name>A0A3M7TFN6_9FLAO</name>
<accession>A0A3M7TFN6</accession>
<comment type="caution">
    <text evidence="1">The sequence shown here is derived from an EMBL/GenBank/DDBJ whole genome shotgun (WGS) entry which is preliminary data.</text>
</comment>
<evidence type="ECO:0008006" key="3">
    <source>
        <dbReference type="Google" id="ProtNLM"/>
    </source>
</evidence>
<organism evidence="1 2">
    <name type="scientific">Chryseobacterium nematophagum</name>
    <dbReference type="NCBI Taxonomy" id="2305228"/>
    <lineage>
        <taxon>Bacteria</taxon>
        <taxon>Pseudomonadati</taxon>
        <taxon>Bacteroidota</taxon>
        <taxon>Flavobacteriia</taxon>
        <taxon>Flavobacteriales</taxon>
        <taxon>Weeksellaceae</taxon>
        <taxon>Chryseobacterium group</taxon>
        <taxon>Chryseobacterium</taxon>
    </lineage>
</organism>
<sequence length="159" mass="18713">MKKSILIIVTSFISGLCFSQKEQVYDSPNYSINIPNDWKATNDNDIINIFPTSEVGAVTISEYHDLNLPIEETKKFILALYQSNDDDDENKVKSNKGKKGYSEYFYEYFDEKEKVFWITKVFQKEKDLYLLSINCGQKYWNGNYMNLFNQTLNSFKIKK</sequence>
<protein>
    <recommendedName>
        <fullName evidence="3">DUF1795 domain-containing protein</fullName>
    </recommendedName>
</protein>
<proteinExistence type="predicted"/>
<dbReference type="Proteomes" id="UP000278775">
    <property type="component" value="Unassembled WGS sequence"/>
</dbReference>
<dbReference type="Gene3D" id="3.40.1000.10">
    <property type="entry name" value="Mog1/PsbP, alpha/beta/alpha sandwich"/>
    <property type="match status" value="1"/>
</dbReference>
<dbReference type="EMBL" id="QWIU01000002">
    <property type="protein sequence ID" value="RNA62098.1"/>
    <property type="molecule type" value="Genomic_DNA"/>
</dbReference>
<dbReference type="OrthoDB" id="1253198at2"/>
<reference evidence="1 2" key="1">
    <citation type="submission" date="2018-08" db="EMBL/GenBank/DDBJ databases">
        <title>Chryseobacterium nematophagum: a novel matrix digesting pathogen of nematodes.</title>
        <authorList>
            <person name="Page A."/>
            <person name="Roberts M."/>
            <person name="Felix M.-A."/>
            <person name="Weir W."/>
        </authorList>
    </citation>
    <scope>NUCLEOTIDE SEQUENCE [LARGE SCALE GENOMIC DNA]</scope>
    <source>
        <strain evidence="1 2">JUb129</strain>
    </source>
</reference>
<dbReference type="SUPFAM" id="SSF55724">
    <property type="entry name" value="Mog1p/PsbP-like"/>
    <property type="match status" value="1"/>
</dbReference>
<gene>
    <name evidence="1" type="ORF">D1631_09220</name>
</gene>
<evidence type="ECO:0000313" key="1">
    <source>
        <dbReference type="EMBL" id="RNA62098.1"/>
    </source>
</evidence>